<feature type="domain" description="Transcription regulator AsnC/Lrp ligand binding" evidence="1">
    <location>
        <begin position="31"/>
        <end position="85"/>
    </location>
</feature>
<dbReference type="PANTHER" id="PTHR30154:SF53">
    <property type="entry name" value="HTH-TYPE TRANSCRIPTIONAL REGULATOR LRPC"/>
    <property type="match status" value="1"/>
</dbReference>
<dbReference type="SMART" id="SM00344">
    <property type="entry name" value="HTH_ASNC"/>
    <property type="match status" value="1"/>
</dbReference>
<dbReference type="EMBL" id="CP081495">
    <property type="protein sequence ID" value="UYW00695.1"/>
    <property type="molecule type" value="Genomic_DNA"/>
</dbReference>
<accession>A0ABY6LWI7</accession>
<dbReference type="Pfam" id="PF01037">
    <property type="entry name" value="AsnC_trans_reg"/>
    <property type="match status" value="1"/>
</dbReference>
<protein>
    <submittedName>
        <fullName evidence="2">Lrp/AsnC family transcriptional regulator</fullName>
    </submittedName>
</protein>
<sequence>MVQRLYDEGLIKAFQIAVDYEKLGYGLQVLVQIKFKNDDFKKFIAQLPNFPEIISCKRITGEYCLITECVLKNSAHLENLIDRILPFGIPTTSVQLSEIPVPKLFHHPNFK</sequence>
<dbReference type="InterPro" id="IPR011008">
    <property type="entry name" value="Dimeric_a/b-barrel"/>
</dbReference>
<keyword evidence="3" id="KW-1185">Reference proteome</keyword>
<name>A0ABY6LWI7_9FLAO</name>
<dbReference type="PANTHER" id="PTHR30154">
    <property type="entry name" value="LEUCINE-RESPONSIVE REGULATORY PROTEIN"/>
    <property type="match status" value="1"/>
</dbReference>
<dbReference type="InterPro" id="IPR019887">
    <property type="entry name" value="Tscrpt_reg_AsnC/Lrp_C"/>
</dbReference>
<evidence type="ECO:0000313" key="2">
    <source>
        <dbReference type="EMBL" id="UYW00695.1"/>
    </source>
</evidence>
<dbReference type="InterPro" id="IPR019888">
    <property type="entry name" value="Tscrpt_reg_AsnC-like"/>
</dbReference>
<evidence type="ECO:0000313" key="3">
    <source>
        <dbReference type="Proteomes" id="UP001163328"/>
    </source>
</evidence>
<dbReference type="RefSeq" id="WP_264432709.1">
    <property type="nucleotide sequence ID" value="NZ_CP081495.1"/>
</dbReference>
<dbReference type="Gene3D" id="3.30.70.920">
    <property type="match status" value="1"/>
</dbReference>
<dbReference type="SUPFAM" id="SSF54909">
    <property type="entry name" value="Dimeric alpha+beta barrel"/>
    <property type="match status" value="1"/>
</dbReference>
<reference evidence="2" key="1">
    <citation type="submission" date="2021-08" db="EMBL/GenBank/DDBJ databases">
        <title>Flavobacterium sp. strain CC-SYL302.</title>
        <authorList>
            <person name="Lin S.-Y."/>
            <person name="Lee T.-H."/>
            <person name="Young C.-C."/>
        </authorList>
    </citation>
    <scope>NUCLEOTIDE SEQUENCE</scope>
    <source>
        <strain evidence="2">CC-SYL302</strain>
    </source>
</reference>
<dbReference type="Proteomes" id="UP001163328">
    <property type="component" value="Chromosome"/>
</dbReference>
<gene>
    <name evidence="2" type="ORF">K5I29_09150</name>
</gene>
<evidence type="ECO:0000259" key="1">
    <source>
        <dbReference type="Pfam" id="PF01037"/>
    </source>
</evidence>
<proteinExistence type="predicted"/>
<organism evidence="2 3">
    <name type="scientific">Flavobacterium agricola</name>
    <dbReference type="NCBI Taxonomy" id="2870839"/>
    <lineage>
        <taxon>Bacteria</taxon>
        <taxon>Pseudomonadati</taxon>
        <taxon>Bacteroidota</taxon>
        <taxon>Flavobacteriia</taxon>
        <taxon>Flavobacteriales</taxon>
        <taxon>Flavobacteriaceae</taxon>
        <taxon>Flavobacterium</taxon>
    </lineage>
</organism>